<dbReference type="InterPro" id="IPR008523">
    <property type="entry name" value="DUF805"/>
</dbReference>
<proteinExistence type="predicted"/>
<dbReference type="RefSeq" id="WP_011375171.1">
    <property type="nucleotide sequence ID" value="NZ_BJLN01000002.1"/>
</dbReference>
<dbReference type="GO" id="GO:0016020">
    <property type="term" value="C:membrane"/>
    <property type="evidence" value="ECO:0007669"/>
    <property type="project" value="InterPro"/>
</dbReference>
<comment type="caution">
    <text evidence="1">The sequence shown here is derived from an EMBL/GenBank/DDBJ whole genome shotgun (WGS) entry which is preliminary data.</text>
</comment>
<name>A0A223K3Q7_LATSK</name>
<dbReference type="EMBL" id="OKRC01000003">
    <property type="protein sequence ID" value="SPE20470.1"/>
    <property type="molecule type" value="Genomic_DNA"/>
</dbReference>
<organism evidence="1 2">
    <name type="scientific">Latilactobacillus sakei</name>
    <name type="common">Lactobacillus sakei</name>
    <dbReference type="NCBI Taxonomy" id="1599"/>
    <lineage>
        <taxon>Bacteria</taxon>
        <taxon>Bacillati</taxon>
        <taxon>Bacillota</taxon>
        <taxon>Bacilli</taxon>
        <taxon>Lactobacillales</taxon>
        <taxon>Lactobacillaceae</taxon>
        <taxon>Latilactobacillus</taxon>
    </lineage>
</organism>
<dbReference type="GeneID" id="57132391"/>
<protein>
    <submittedName>
        <fullName evidence="1">Uncharacterized protein</fullName>
    </submittedName>
</protein>
<dbReference type="Proteomes" id="UP000239650">
    <property type="component" value="Unassembled WGS sequence"/>
</dbReference>
<gene>
    <name evidence="1" type="ORF">LAS9267_00856</name>
</gene>
<dbReference type="AlphaFoldDB" id="A0A223K3Q7"/>
<sequence length="168" mass="18815">MREIQEVPGKVTIKTAFRDYFKGYFDFMGRSTRAGYWWVMGIIILILYIPLFILLGQLLITKGHVAGINPWIYLGIFAIIAVGIFIPTLALSIRRYRDAGLNGRGAVTLWVLNGLASSYSQQSRGWAFISAVIGLALLITALLKTNQLETDSDNPLVTFFLRAKVKEN</sequence>
<evidence type="ECO:0000313" key="1">
    <source>
        <dbReference type="EMBL" id="SPE20470.1"/>
    </source>
</evidence>
<accession>A0A223K3Q7</accession>
<dbReference type="Pfam" id="PF05656">
    <property type="entry name" value="DUF805"/>
    <property type="match status" value="1"/>
</dbReference>
<evidence type="ECO:0000313" key="2">
    <source>
        <dbReference type="Proteomes" id="UP000239650"/>
    </source>
</evidence>
<reference evidence="1 2" key="1">
    <citation type="submission" date="2018-02" db="EMBL/GenBank/DDBJ databases">
        <authorList>
            <person name="Rodrigo-Torres L."/>
            <person name="Arahal R. D."/>
            <person name="Lucena T."/>
        </authorList>
    </citation>
    <scope>NUCLEOTIDE SEQUENCE [LARGE SCALE GENOMIC DNA]</scope>
    <source>
        <strain evidence="1 2">CECT 9267</strain>
    </source>
</reference>